<dbReference type="InterPro" id="IPR005720">
    <property type="entry name" value="Dihydroorotate_DH_cat"/>
</dbReference>
<dbReference type="InterPro" id="IPR013785">
    <property type="entry name" value="Aldolase_TIM"/>
</dbReference>
<evidence type="ECO:0000256" key="8">
    <source>
        <dbReference type="ARBA" id="ARBA00022630"/>
    </source>
</evidence>
<dbReference type="PROSITE" id="PS00911">
    <property type="entry name" value="DHODEHASE_1"/>
    <property type="match status" value="1"/>
</dbReference>
<dbReference type="PANTHER" id="PTHR48109:SF4">
    <property type="entry name" value="DIHYDROOROTATE DEHYDROGENASE (QUINONE), MITOCHONDRIAL"/>
    <property type="match status" value="1"/>
</dbReference>
<evidence type="ECO:0000256" key="2">
    <source>
        <dbReference type="ARBA" id="ARBA00003125"/>
    </source>
</evidence>
<evidence type="ECO:0000313" key="17">
    <source>
        <dbReference type="Proteomes" id="UP000270034"/>
    </source>
</evidence>
<sequence length="394" mass="42121">MRTILICNIKSKQMSYAAKDQAEFLLFLCACMGQTEFMSSLASLSLPLLRKLDPETAHELALDALMLGVSVPVKRPVDDPALATRTLGMRFSNPIGIAAGFDKNARVMRPLAQLGFGFVEAGTVTPRPQAGNPKPRLFRLTEDRAVINRMGFNNQGIDRFAVRLARLHRTLPSGRGGGAGAPIGANLGINKTGADPERDYPALVGRVKPYVNYIVLNVSSPNTPGLRGLQDAARLKSILDAIAERHPERPPLLVKLAPDLENEAIGPIVEAAIAGGAQGLIVSNTTLARPASLQSMFKGESGGLSGRPLRPRATEMLRLVAQAAAGRMALVACGGIESGADILERIRLGADLVQVYSAFAYEGPALVNRLKRELLDLMHQDGIEVLDDVRGSAL</sequence>
<dbReference type="GO" id="GO:0006207">
    <property type="term" value="P:'de novo' pyrimidine nucleobase biosynthetic process"/>
    <property type="evidence" value="ECO:0007669"/>
    <property type="project" value="UniProtKB-UniRule"/>
</dbReference>
<dbReference type="Gene3D" id="3.20.20.70">
    <property type="entry name" value="Aldolase class I"/>
    <property type="match status" value="1"/>
</dbReference>
<keyword evidence="9" id="KW-0288">FMN</keyword>
<evidence type="ECO:0000256" key="14">
    <source>
        <dbReference type="NCBIfam" id="TIGR01036"/>
    </source>
</evidence>
<organism evidence="16 17">
    <name type="scientific">Acetobacter orientalis</name>
    <dbReference type="NCBI Taxonomy" id="146474"/>
    <lineage>
        <taxon>Bacteria</taxon>
        <taxon>Pseudomonadati</taxon>
        <taxon>Pseudomonadota</taxon>
        <taxon>Alphaproteobacteria</taxon>
        <taxon>Acetobacterales</taxon>
        <taxon>Acetobacteraceae</taxon>
        <taxon>Acetobacter</taxon>
    </lineage>
</organism>
<dbReference type="InterPro" id="IPR005719">
    <property type="entry name" value="Dihydroorotate_DH_2"/>
</dbReference>
<accession>A0A2Z5ZHN7</accession>
<dbReference type="NCBIfam" id="NF003645">
    <property type="entry name" value="PRK05286.1-2"/>
    <property type="match status" value="1"/>
</dbReference>
<comment type="similarity">
    <text evidence="5">Belongs to the dihydroorotate dehydrogenase family. Type 2 subfamily.</text>
</comment>
<evidence type="ECO:0000256" key="12">
    <source>
        <dbReference type="ARBA" id="ARBA00023136"/>
    </source>
</evidence>
<evidence type="ECO:0000313" key="16">
    <source>
        <dbReference type="EMBL" id="BBC79869.1"/>
    </source>
</evidence>
<dbReference type="CDD" id="cd04738">
    <property type="entry name" value="DHOD_2_like"/>
    <property type="match status" value="1"/>
</dbReference>
<dbReference type="Pfam" id="PF01180">
    <property type="entry name" value="DHO_dh"/>
    <property type="match status" value="1"/>
</dbReference>
<dbReference type="Proteomes" id="UP000270034">
    <property type="component" value="Chromosome"/>
</dbReference>
<dbReference type="AlphaFoldDB" id="A0A2Z5ZHN7"/>
<dbReference type="InterPro" id="IPR001295">
    <property type="entry name" value="Dihydroorotate_DH_CS"/>
</dbReference>
<dbReference type="PANTHER" id="PTHR48109">
    <property type="entry name" value="DIHYDROOROTATE DEHYDROGENASE (QUINONE), MITOCHONDRIAL-RELATED"/>
    <property type="match status" value="1"/>
</dbReference>
<evidence type="ECO:0000256" key="5">
    <source>
        <dbReference type="ARBA" id="ARBA00005359"/>
    </source>
</evidence>
<comment type="function">
    <text evidence="2">Catalyzes the conversion of dihydroorotate to orotate with quinone as electron acceptor.</text>
</comment>
<dbReference type="KEGG" id="aot:AcetOri_orf02286"/>
<comment type="cofactor">
    <cofactor evidence="1">
        <name>FMN</name>
        <dbReference type="ChEBI" id="CHEBI:58210"/>
    </cofactor>
</comment>
<dbReference type="NCBIfam" id="TIGR01036">
    <property type="entry name" value="pyrD_sub2"/>
    <property type="match status" value="1"/>
</dbReference>
<dbReference type="GO" id="GO:0005737">
    <property type="term" value="C:cytoplasm"/>
    <property type="evidence" value="ECO:0007669"/>
    <property type="project" value="InterPro"/>
</dbReference>
<keyword evidence="10" id="KW-0665">Pyrimidine biosynthesis</keyword>
<evidence type="ECO:0000256" key="9">
    <source>
        <dbReference type="ARBA" id="ARBA00022643"/>
    </source>
</evidence>
<comment type="catalytic activity">
    <reaction evidence="13">
        <text>(S)-dihydroorotate + a quinone = orotate + a quinol</text>
        <dbReference type="Rhea" id="RHEA:30187"/>
        <dbReference type="ChEBI" id="CHEBI:24646"/>
        <dbReference type="ChEBI" id="CHEBI:30839"/>
        <dbReference type="ChEBI" id="CHEBI:30864"/>
        <dbReference type="ChEBI" id="CHEBI:132124"/>
        <dbReference type="EC" id="1.3.5.2"/>
    </reaction>
</comment>
<gene>
    <name evidence="16" type="ORF">AcetOrient_orf02286</name>
</gene>
<dbReference type="UniPathway" id="UPA00070">
    <property type="reaction ID" value="UER00946"/>
</dbReference>
<dbReference type="NCBIfam" id="NF003652">
    <property type="entry name" value="PRK05286.2-5"/>
    <property type="match status" value="1"/>
</dbReference>
<name>A0A2Z5ZHN7_9PROT</name>
<evidence type="ECO:0000256" key="7">
    <source>
        <dbReference type="ARBA" id="ARBA00018366"/>
    </source>
</evidence>
<comment type="pathway">
    <text evidence="4">Pyrimidine metabolism; UMP biosynthesis via de novo pathway; orotate from (S)-dihydroorotate (quinone route): step 1/1.</text>
</comment>
<evidence type="ECO:0000259" key="15">
    <source>
        <dbReference type="Pfam" id="PF01180"/>
    </source>
</evidence>
<protein>
    <recommendedName>
        <fullName evidence="7 14">Dihydroorotate dehydrogenase (quinone)</fullName>
        <ecNumber evidence="6 14">1.3.5.2</ecNumber>
    </recommendedName>
</protein>
<dbReference type="EMBL" id="AP018515">
    <property type="protein sequence ID" value="BBC79869.1"/>
    <property type="molecule type" value="Genomic_DNA"/>
</dbReference>
<comment type="subcellular location">
    <subcellularLocation>
        <location evidence="3">Membrane</location>
    </subcellularLocation>
</comment>
<evidence type="ECO:0000256" key="1">
    <source>
        <dbReference type="ARBA" id="ARBA00001917"/>
    </source>
</evidence>
<dbReference type="InterPro" id="IPR050074">
    <property type="entry name" value="DHO_dehydrogenase"/>
</dbReference>
<evidence type="ECO:0000256" key="3">
    <source>
        <dbReference type="ARBA" id="ARBA00004370"/>
    </source>
</evidence>
<dbReference type="SUPFAM" id="SSF51395">
    <property type="entry name" value="FMN-linked oxidoreductases"/>
    <property type="match status" value="1"/>
</dbReference>
<evidence type="ECO:0000256" key="13">
    <source>
        <dbReference type="ARBA" id="ARBA00048639"/>
    </source>
</evidence>
<dbReference type="EC" id="1.3.5.2" evidence="6 14"/>
<evidence type="ECO:0000256" key="10">
    <source>
        <dbReference type="ARBA" id="ARBA00022975"/>
    </source>
</evidence>
<dbReference type="GO" id="GO:0106430">
    <property type="term" value="F:dihydroorotate dehydrogenase (quinone) activity"/>
    <property type="evidence" value="ECO:0007669"/>
    <property type="project" value="UniProtKB-EC"/>
</dbReference>
<keyword evidence="11" id="KW-0560">Oxidoreductase</keyword>
<keyword evidence="8" id="KW-0285">Flavoprotein</keyword>
<keyword evidence="12" id="KW-0472">Membrane</keyword>
<reference evidence="16 17" key="1">
    <citation type="submission" date="2018-02" db="EMBL/GenBank/DDBJ databases">
        <title>Acetobacter orientalis genome.</title>
        <authorList>
            <person name="Nakashima N."/>
            <person name="Tamura T."/>
        </authorList>
    </citation>
    <scope>NUCLEOTIDE SEQUENCE [LARGE SCALE GENOMIC DNA]</scope>
    <source>
        <strain evidence="16 17">FAN1</strain>
    </source>
</reference>
<proteinExistence type="inferred from homology"/>
<feature type="domain" description="Dihydroorotate dehydrogenase catalytic" evidence="15">
    <location>
        <begin position="82"/>
        <end position="378"/>
    </location>
</feature>
<dbReference type="GO" id="GO:0016020">
    <property type="term" value="C:membrane"/>
    <property type="evidence" value="ECO:0007669"/>
    <property type="project" value="UniProtKB-SubCell"/>
</dbReference>
<evidence type="ECO:0000256" key="6">
    <source>
        <dbReference type="ARBA" id="ARBA00012791"/>
    </source>
</evidence>
<evidence type="ECO:0000256" key="11">
    <source>
        <dbReference type="ARBA" id="ARBA00023002"/>
    </source>
</evidence>
<dbReference type="GO" id="GO:0044205">
    <property type="term" value="P:'de novo' UMP biosynthetic process"/>
    <property type="evidence" value="ECO:0007669"/>
    <property type="project" value="UniProtKB-UniPathway"/>
</dbReference>
<evidence type="ECO:0000256" key="4">
    <source>
        <dbReference type="ARBA" id="ARBA00005161"/>
    </source>
</evidence>